<sequence>MTLDFSQIDINQAFPEEELSLILDNLATADEDYDIPFPIFPPAADAFQHQALGWAPMESEPFDNYSAFGFNNGFSLDTPPNTVAWGHSATSPSTRTYGQANSQAGTWLGMQQSCSNGSPSGDSISDEDGVGSAYVMCCGKLWKAGRNLNKHKWNVHEKRFKCHYYDLCGYAAADNKALIRHCWVHHADYAIAKKMPSLEVKCDACGKEYGRRDRFTRHLDRSPSCREKLGL</sequence>
<evidence type="ECO:0000313" key="1">
    <source>
        <dbReference type="EMBL" id="KAJ3524107.1"/>
    </source>
</evidence>
<dbReference type="Proteomes" id="UP001148629">
    <property type="component" value="Unassembled WGS sequence"/>
</dbReference>
<evidence type="ECO:0000313" key="2">
    <source>
        <dbReference type="Proteomes" id="UP001148629"/>
    </source>
</evidence>
<dbReference type="EMBL" id="JANRMS010002136">
    <property type="protein sequence ID" value="KAJ3524107.1"/>
    <property type="molecule type" value="Genomic_DNA"/>
</dbReference>
<comment type="caution">
    <text evidence="1">The sequence shown here is derived from an EMBL/GenBank/DDBJ whole genome shotgun (WGS) entry which is preliminary data.</text>
</comment>
<organism evidence="1 2">
    <name type="scientific">Fusarium decemcellulare</name>
    <dbReference type="NCBI Taxonomy" id="57161"/>
    <lineage>
        <taxon>Eukaryota</taxon>
        <taxon>Fungi</taxon>
        <taxon>Dikarya</taxon>
        <taxon>Ascomycota</taxon>
        <taxon>Pezizomycotina</taxon>
        <taxon>Sordariomycetes</taxon>
        <taxon>Hypocreomycetidae</taxon>
        <taxon>Hypocreales</taxon>
        <taxon>Nectriaceae</taxon>
        <taxon>Fusarium</taxon>
        <taxon>Fusarium decemcellulare species complex</taxon>
    </lineage>
</organism>
<keyword evidence="2" id="KW-1185">Reference proteome</keyword>
<gene>
    <name evidence="1" type="ORF">NM208_g12183</name>
</gene>
<name>A0ACC1RR18_9HYPO</name>
<proteinExistence type="predicted"/>
<reference evidence="1" key="1">
    <citation type="submission" date="2022-08" db="EMBL/GenBank/DDBJ databases">
        <title>Genome Sequence of Fusarium decemcellulare.</title>
        <authorList>
            <person name="Buettner E."/>
        </authorList>
    </citation>
    <scope>NUCLEOTIDE SEQUENCE</scope>
    <source>
        <strain evidence="1">Babe19</strain>
    </source>
</reference>
<protein>
    <submittedName>
        <fullName evidence="1">Uncharacterized protein</fullName>
    </submittedName>
</protein>
<accession>A0ACC1RR18</accession>